<evidence type="ECO:0000256" key="8">
    <source>
        <dbReference type="ARBA" id="ARBA00023136"/>
    </source>
</evidence>
<evidence type="ECO:0000256" key="13">
    <source>
        <dbReference type="SAM" id="Phobius"/>
    </source>
</evidence>
<keyword evidence="16" id="KW-1185">Reference proteome</keyword>
<dbReference type="Proteomes" id="UP000593567">
    <property type="component" value="Unassembled WGS sequence"/>
</dbReference>
<keyword evidence="4 13" id="KW-0812">Transmembrane</keyword>
<evidence type="ECO:0000256" key="6">
    <source>
        <dbReference type="ARBA" id="ARBA00022824"/>
    </source>
</evidence>
<evidence type="ECO:0000256" key="1">
    <source>
        <dbReference type="ARBA" id="ARBA00004477"/>
    </source>
</evidence>
<dbReference type="GO" id="GO:0071586">
    <property type="term" value="P:CAAX-box protein processing"/>
    <property type="evidence" value="ECO:0007669"/>
    <property type="project" value="InterPro"/>
</dbReference>
<dbReference type="EC" id="3.4.26.1" evidence="11"/>
<feature type="transmembrane region" description="Helical" evidence="13">
    <location>
        <begin position="250"/>
        <end position="271"/>
    </location>
</feature>
<organism evidence="15 16">
    <name type="scientific">Bugula neritina</name>
    <name type="common">Brown bryozoan</name>
    <name type="synonym">Sertularia neritina</name>
    <dbReference type="NCBI Taxonomy" id="10212"/>
    <lineage>
        <taxon>Eukaryota</taxon>
        <taxon>Metazoa</taxon>
        <taxon>Spiralia</taxon>
        <taxon>Lophotrochozoa</taxon>
        <taxon>Bryozoa</taxon>
        <taxon>Gymnolaemata</taxon>
        <taxon>Cheilostomatida</taxon>
        <taxon>Flustrina</taxon>
        <taxon>Buguloidea</taxon>
        <taxon>Bugulidae</taxon>
        <taxon>Bugula</taxon>
    </lineage>
</organism>
<keyword evidence="5" id="KW-0378">Hydrolase</keyword>
<name>A0A7J7J6G0_BUGNE</name>
<feature type="transmembrane region" description="Helical" evidence="13">
    <location>
        <begin position="146"/>
        <end position="167"/>
    </location>
</feature>
<comment type="catalytic activity">
    <reaction evidence="10">
        <text>Hydrolyzes the peptide bond -P2-(S-farnesyl or geranylgeranyl)C-P1'-P2'-P3'-COOH where P1' and P2' are amino acids with aliphatic sidechains and P3' is any C-terminal residue.</text>
        <dbReference type="EC" id="3.4.26.1"/>
    </reaction>
</comment>
<feature type="transmembrane region" description="Helical" evidence="13">
    <location>
        <begin position="23"/>
        <end position="42"/>
    </location>
</feature>
<evidence type="ECO:0000313" key="15">
    <source>
        <dbReference type="EMBL" id="KAF6021615.1"/>
    </source>
</evidence>
<proteinExistence type="inferred from homology"/>
<evidence type="ECO:0000256" key="4">
    <source>
        <dbReference type="ARBA" id="ARBA00022692"/>
    </source>
</evidence>
<evidence type="ECO:0000313" key="16">
    <source>
        <dbReference type="Proteomes" id="UP000593567"/>
    </source>
</evidence>
<evidence type="ECO:0000256" key="10">
    <source>
        <dbReference type="ARBA" id="ARBA00047280"/>
    </source>
</evidence>
<comment type="subcellular location">
    <subcellularLocation>
        <location evidence="1">Endoplasmic reticulum membrane</location>
        <topology evidence="1">Multi-pass membrane protein</topology>
    </subcellularLocation>
</comment>
<dbReference type="Pfam" id="PF02517">
    <property type="entry name" value="Rce1-like"/>
    <property type="match status" value="1"/>
</dbReference>
<dbReference type="OrthoDB" id="271604at2759"/>
<protein>
    <recommendedName>
        <fullName evidence="12">CAAX prenyl protease 2</fullName>
        <ecNumber evidence="11">3.4.26.1</ecNumber>
    </recommendedName>
    <alternativeName>
        <fullName evidence="9">Farnesylated proteins-converting enzyme 2</fullName>
    </alternativeName>
</protein>
<evidence type="ECO:0000256" key="11">
    <source>
        <dbReference type="ARBA" id="ARBA00049729"/>
    </source>
</evidence>
<evidence type="ECO:0000256" key="7">
    <source>
        <dbReference type="ARBA" id="ARBA00022989"/>
    </source>
</evidence>
<reference evidence="15" key="1">
    <citation type="submission" date="2020-06" db="EMBL/GenBank/DDBJ databases">
        <title>Draft genome of Bugula neritina, a colonial animal packing powerful symbionts and potential medicines.</title>
        <authorList>
            <person name="Rayko M."/>
        </authorList>
    </citation>
    <scope>NUCLEOTIDE SEQUENCE [LARGE SCALE GENOMIC DNA]</scope>
    <source>
        <strain evidence="15">Kwan_BN1</strain>
    </source>
</reference>
<dbReference type="GO" id="GO:0004222">
    <property type="term" value="F:metalloendopeptidase activity"/>
    <property type="evidence" value="ECO:0007669"/>
    <property type="project" value="InterPro"/>
</dbReference>
<evidence type="ECO:0000256" key="5">
    <source>
        <dbReference type="ARBA" id="ARBA00022801"/>
    </source>
</evidence>
<dbReference type="AlphaFoldDB" id="A0A7J7J6G0"/>
<keyword evidence="7 13" id="KW-1133">Transmembrane helix</keyword>
<evidence type="ECO:0000256" key="3">
    <source>
        <dbReference type="ARBA" id="ARBA00022670"/>
    </source>
</evidence>
<evidence type="ECO:0000256" key="2">
    <source>
        <dbReference type="ARBA" id="ARBA00006897"/>
    </source>
</evidence>
<keyword evidence="6" id="KW-0256">Endoplasmic reticulum</keyword>
<dbReference type="InterPro" id="IPR039731">
    <property type="entry name" value="Rce1"/>
</dbReference>
<feature type="transmembrane region" description="Helical" evidence="13">
    <location>
        <begin position="102"/>
        <end position="125"/>
    </location>
</feature>
<gene>
    <name evidence="15" type="ORF">EB796_020076</name>
</gene>
<evidence type="ECO:0000256" key="9">
    <source>
        <dbReference type="ARBA" id="ARBA00032607"/>
    </source>
</evidence>
<sequence>MSEESIVTSSGCSKITFELNPLLSFFSCFLLAFSYVSSLYIKPTTQGRNHPETIKIRFLAVTCACFLALPFLYLISTSSESLLVYSQGHSLMSWVGVRSTGVVQGAILPLVLTMILFAGPLVQMYEARIFELYNDINYWKNSLSNIIWIRNHVVAAVCFCPVFFGLAHFHHMLQKIKFEGLEFKTAFFQSVFQFAYTTVFGVYCAYIFIRTGHLIGPVLCHAFCNHIGFPDFNEVLNEDDFDKKAKIIGCYILGPLLFFMLLNFFTAPILYSNEVYSKYLVM</sequence>
<dbReference type="GO" id="GO:0005789">
    <property type="term" value="C:endoplasmic reticulum membrane"/>
    <property type="evidence" value="ECO:0007669"/>
    <property type="project" value="UniProtKB-SubCell"/>
</dbReference>
<dbReference type="EMBL" id="VXIV02002991">
    <property type="protein sequence ID" value="KAF6021615.1"/>
    <property type="molecule type" value="Genomic_DNA"/>
</dbReference>
<evidence type="ECO:0000259" key="14">
    <source>
        <dbReference type="Pfam" id="PF02517"/>
    </source>
</evidence>
<comment type="caution">
    <text evidence="15">The sequence shown here is derived from an EMBL/GenBank/DDBJ whole genome shotgun (WGS) entry which is preliminary data.</text>
</comment>
<feature type="transmembrane region" description="Helical" evidence="13">
    <location>
        <begin position="54"/>
        <end position="75"/>
    </location>
</feature>
<feature type="transmembrane region" description="Helical" evidence="13">
    <location>
        <begin position="187"/>
        <end position="209"/>
    </location>
</feature>
<dbReference type="PANTHER" id="PTHR13046:SF0">
    <property type="entry name" value="CAAX PRENYL PROTEASE 2"/>
    <property type="match status" value="1"/>
</dbReference>
<dbReference type="PANTHER" id="PTHR13046">
    <property type="entry name" value="PROTEASE U48 CAAX PRENYL PROTEASE RCE1"/>
    <property type="match status" value="1"/>
</dbReference>
<dbReference type="InterPro" id="IPR003675">
    <property type="entry name" value="Rce1/LyrA-like_dom"/>
</dbReference>
<keyword evidence="8 13" id="KW-0472">Membrane</keyword>
<accession>A0A7J7J6G0</accession>
<evidence type="ECO:0000256" key="12">
    <source>
        <dbReference type="ARBA" id="ARBA00049763"/>
    </source>
</evidence>
<feature type="domain" description="CAAX prenyl protease 2/Lysostaphin resistance protein A-like" evidence="14">
    <location>
        <begin position="149"/>
        <end position="226"/>
    </location>
</feature>
<keyword evidence="3" id="KW-0645">Protease</keyword>
<comment type="similarity">
    <text evidence="2">Belongs to the peptidase U48 family.</text>
</comment>